<evidence type="ECO:0000256" key="3">
    <source>
        <dbReference type="ARBA" id="ARBA00022449"/>
    </source>
</evidence>
<evidence type="ECO:0000256" key="8">
    <source>
        <dbReference type="ARBA" id="ARBA00038435"/>
    </source>
</evidence>
<proteinExistence type="inferred from homology"/>
<evidence type="ECO:0000256" key="5">
    <source>
        <dbReference type="ARBA" id="ARBA00022692"/>
    </source>
</evidence>
<evidence type="ECO:0000313" key="11">
    <source>
        <dbReference type="EMBL" id="MPL79880.1"/>
    </source>
</evidence>
<evidence type="ECO:0000256" key="6">
    <source>
        <dbReference type="ARBA" id="ARBA00022989"/>
    </source>
</evidence>
<evidence type="ECO:0000256" key="9">
    <source>
        <dbReference type="SAM" id="Phobius"/>
    </source>
</evidence>
<feature type="transmembrane region" description="Helical" evidence="9">
    <location>
        <begin position="139"/>
        <end position="165"/>
    </location>
</feature>
<accession>A0A644ULP7</accession>
<gene>
    <name evidence="11" type="primary">mleN_4</name>
    <name evidence="11" type="ORF">SDC9_25767</name>
</gene>
<keyword evidence="6 9" id="KW-1133">Transmembrane helix</keyword>
<keyword evidence="7 9" id="KW-0472">Membrane</keyword>
<dbReference type="GO" id="GO:0015297">
    <property type="term" value="F:antiporter activity"/>
    <property type="evidence" value="ECO:0007669"/>
    <property type="project" value="UniProtKB-KW"/>
</dbReference>
<comment type="caution">
    <text evidence="11">The sequence shown here is derived from an EMBL/GenBank/DDBJ whole genome shotgun (WGS) entry which is preliminary data.</text>
</comment>
<dbReference type="PANTHER" id="PTHR33451">
    <property type="entry name" value="MALATE-2H(+)/NA(+)-LACTATE ANTIPORTER"/>
    <property type="match status" value="1"/>
</dbReference>
<sequence>MKKPGLALSLLPILVLVSMISLGVRIFGEEISSGTSQISLLLTTVITAVISIVILKIPWKKIEEGMMNHLSKTGSAIFILLMIGALTGSWMISGVVPAMIYYGLKLIHPSVFLSVTFILTSIVSLMAGSSWTTVGTIGVAMLSAGQILGIPAPWLAGAIISGAYFGDKLSPLSDTTNLAAAVAEVDLYTHIRYMLITVTPAFLISLVIYTVAGFVMPLNSSVNVDANLGSISSIFNISPFLLLVPLFTIAMIVKKVSPFITLFLSAVAGAVVACLFQPDLCSQIAGDGRTGGVMYLVASLKMLYGNVSLETGDTILNSLTATKGMAGMLNTVWLILCVVTFGGAMEASGMIQVITERMVKMVKSTFSLVGSTVATTLFCNITLSDQYMAILLPGKMFAATYKKMGYEPQLLSRTLEDSGTVTSVLVPWNTCGVAQSGVLGIATLAYLPYSFFNLLTPLMTLIVAAIGYKIKRKL</sequence>
<evidence type="ECO:0000256" key="2">
    <source>
        <dbReference type="ARBA" id="ARBA00022448"/>
    </source>
</evidence>
<feature type="transmembrane region" description="Helical" evidence="9">
    <location>
        <begin position="324"/>
        <end position="344"/>
    </location>
</feature>
<comment type="subcellular location">
    <subcellularLocation>
        <location evidence="1">Cell membrane</location>
        <topology evidence="1">Multi-pass membrane protein</topology>
    </subcellularLocation>
</comment>
<feature type="transmembrane region" description="Helical" evidence="9">
    <location>
        <begin position="106"/>
        <end position="127"/>
    </location>
</feature>
<protein>
    <submittedName>
        <fullName evidence="11">Malate-2H(+)/Na(+)-lactate antiporter</fullName>
    </submittedName>
</protein>
<feature type="transmembrane region" description="Helical" evidence="9">
    <location>
        <begin position="259"/>
        <end position="276"/>
    </location>
</feature>
<feature type="transmembrane region" description="Helical" evidence="9">
    <location>
        <begin position="446"/>
        <end position="468"/>
    </location>
</feature>
<comment type="similarity">
    <text evidence="8">Belongs to the NhaC Na(+)/H(+) (TC 2.A.35) antiporter family.</text>
</comment>
<dbReference type="EMBL" id="VSSQ01000131">
    <property type="protein sequence ID" value="MPL79880.1"/>
    <property type="molecule type" value="Genomic_DNA"/>
</dbReference>
<evidence type="ECO:0000256" key="7">
    <source>
        <dbReference type="ARBA" id="ARBA00023136"/>
    </source>
</evidence>
<feature type="transmembrane region" description="Helical" evidence="9">
    <location>
        <begin position="38"/>
        <end position="55"/>
    </location>
</feature>
<feature type="transmembrane region" description="Helical" evidence="9">
    <location>
        <begin position="228"/>
        <end position="253"/>
    </location>
</feature>
<evidence type="ECO:0000259" key="10">
    <source>
        <dbReference type="Pfam" id="PF03553"/>
    </source>
</evidence>
<keyword evidence="5 9" id="KW-0812">Transmembrane</keyword>
<dbReference type="Pfam" id="PF03553">
    <property type="entry name" value="Na_H_antiporter"/>
    <property type="match status" value="1"/>
</dbReference>
<feature type="transmembrane region" description="Helical" evidence="9">
    <location>
        <begin position="76"/>
        <end position="100"/>
    </location>
</feature>
<evidence type="ECO:0000256" key="4">
    <source>
        <dbReference type="ARBA" id="ARBA00022475"/>
    </source>
</evidence>
<feature type="transmembrane region" description="Helical" evidence="9">
    <location>
        <begin position="193"/>
        <end position="216"/>
    </location>
</feature>
<dbReference type="GO" id="GO:0005886">
    <property type="term" value="C:plasma membrane"/>
    <property type="evidence" value="ECO:0007669"/>
    <property type="project" value="UniProtKB-SubCell"/>
</dbReference>
<keyword evidence="4" id="KW-1003">Cell membrane</keyword>
<reference evidence="11" key="1">
    <citation type="submission" date="2019-08" db="EMBL/GenBank/DDBJ databases">
        <authorList>
            <person name="Kucharzyk K."/>
            <person name="Murdoch R.W."/>
            <person name="Higgins S."/>
            <person name="Loffler F."/>
        </authorList>
    </citation>
    <scope>NUCLEOTIDE SEQUENCE</scope>
</reference>
<feature type="domain" description="Na+/H+ antiporter NhaC-like C-terminal" evidence="10">
    <location>
        <begin position="162"/>
        <end position="467"/>
    </location>
</feature>
<organism evidence="11">
    <name type="scientific">bioreactor metagenome</name>
    <dbReference type="NCBI Taxonomy" id="1076179"/>
    <lineage>
        <taxon>unclassified sequences</taxon>
        <taxon>metagenomes</taxon>
        <taxon>ecological metagenomes</taxon>
    </lineage>
</organism>
<dbReference type="AlphaFoldDB" id="A0A644ULP7"/>
<keyword evidence="2" id="KW-0813">Transport</keyword>
<dbReference type="InterPro" id="IPR018461">
    <property type="entry name" value="Na/H_Antiport_NhaC-like_C"/>
</dbReference>
<name>A0A644ULP7_9ZZZZ</name>
<dbReference type="InterPro" id="IPR052180">
    <property type="entry name" value="NhaC_Na-H+_Antiporter"/>
</dbReference>
<dbReference type="PANTHER" id="PTHR33451:SF3">
    <property type="entry name" value="MALATE-2H(+)_NA(+)-LACTATE ANTIPORTER"/>
    <property type="match status" value="1"/>
</dbReference>
<keyword evidence="3" id="KW-0050">Antiport</keyword>
<evidence type="ECO:0000256" key="1">
    <source>
        <dbReference type="ARBA" id="ARBA00004651"/>
    </source>
</evidence>